<dbReference type="RefSeq" id="XP_007862215.1">
    <property type="nucleotide sequence ID" value="XM_007864024.1"/>
</dbReference>
<dbReference type="InterPro" id="IPR021740">
    <property type="entry name" value="Velvet"/>
</dbReference>
<dbReference type="Gene3D" id="2.60.40.3960">
    <property type="entry name" value="Velvet domain"/>
    <property type="match status" value="1"/>
</dbReference>
<evidence type="ECO:0000259" key="6">
    <source>
        <dbReference type="PROSITE" id="PS51821"/>
    </source>
</evidence>
<keyword evidence="8" id="KW-1185">Reference proteome</keyword>
<feature type="compositionally biased region" description="Polar residues" evidence="5">
    <location>
        <begin position="84"/>
        <end position="103"/>
    </location>
</feature>
<dbReference type="PANTHER" id="PTHR33572:SF3">
    <property type="entry name" value="VELVET COMPLEX SUBUNIT B"/>
    <property type="match status" value="1"/>
</dbReference>
<evidence type="ECO:0000256" key="4">
    <source>
        <dbReference type="ARBA" id="ARBA00023242"/>
    </source>
</evidence>
<feature type="domain" description="Velvet" evidence="6">
    <location>
        <begin position="1"/>
        <end position="306"/>
    </location>
</feature>
<evidence type="ECO:0000313" key="7">
    <source>
        <dbReference type="EMBL" id="EPQ59151.1"/>
    </source>
</evidence>
<dbReference type="Proteomes" id="UP000030669">
    <property type="component" value="Unassembled WGS sequence"/>
</dbReference>
<dbReference type="eggNOG" id="ENOG502S1B4">
    <property type="taxonomic scope" value="Eukaryota"/>
</dbReference>
<sequence length="333" mass="35858">MIVRNPDNSIVDVDDIDYTFFVVTVDLWSSDAKQEMNLVLHPSSSDRYQNSSSNNSANTSPNGPKSRRRNATSGSAAAPRSEEQSPVSGHSPLTPSATNGSSTLPPPPTSDVRETSSWGHPPPPPDPYPSQAYASPTTHSAPPNYDPNAPPVMYASASAAYAQHVQSSSTHAQYHQASYPTNPAPAPPPTVPLPRHTYTRTLVGPLAANACRLVDEHRKPGIFFLFQDLSIRTEGTFRLRLRLMNIGAPPAPDPGSTRVHNSHSPILAQTFTEPFTVYSAKRFPGVPDTTPLSIAFGNQGQKLPLRNRHGPSKGGRKRRRGGESEGSDDDSDG</sequence>
<gene>
    <name evidence="7" type="ORF">GLOTRDRAFT_70328</name>
</gene>
<evidence type="ECO:0000313" key="8">
    <source>
        <dbReference type="Proteomes" id="UP000030669"/>
    </source>
</evidence>
<feature type="compositionally biased region" description="Low complexity" evidence="5">
    <location>
        <begin position="43"/>
        <end position="62"/>
    </location>
</feature>
<dbReference type="STRING" id="670483.S7QH73"/>
<reference evidence="7 8" key="1">
    <citation type="journal article" date="2012" name="Science">
        <title>The Paleozoic origin of enzymatic lignin decomposition reconstructed from 31 fungal genomes.</title>
        <authorList>
            <person name="Floudas D."/>
            <person name="Binder M."/>
            <person name="Riley R."/>
            <person name="Barry K."/>
            <person name="Blanchette R.A."/>
            <person name="Henrissat B."/>
            <person name="Martinez A.T."/>
            <person name="Otillar R."/>
            <person name="Spatafora J.W."/>
            <person name="Yadav J.S."/>
            <person name="Aerts A."/>
            <person name="Benoit I."/>
            <person name="Boyd A."/>
            <person name="Carlson A."/>
            <person name="Copeland A."/>
            <person name="Coutinho P.M."/>
            <person name="de Vries R.P."/>
            <person name="Ferreira P."/>
            <person name="Findley K."/>
            <person name="Foster B."/>
            <person name="Gaskell J."/>
            <person name="Glotzer D."/>
            <person name="Gorecki P."/>
            <person name="Heitman J."/>
            <person name="Hesse C."/>
            <person name="Hori C."/>
            <person name="Igarashi K."/>
            <person name="Jurgens J.A."/>
            <person name="Kallen N."/>
            <person name="Kersten P."/>
            <person name="Kohler A."/>
            <person name="Kuees U."/>
            <person name="Kumar T.K.A."/>
            <person name="Kuo A."/>
            <person name="LaButti K."/>
            <person name="Larrondo L.F."/>
            <person name="Lindquist E."/>
            <person name="Ling A."/>
            <person name="Lombard V."/>
            <person name="Lucas S."/>
            <person name="Lundell T."/>
            <person name="Martin R."/>
            <person name="McLaughlin D.J."/>
            <person name="Morgenstern I."/>
            <person name="Morin E."/>
            <person name="Murat C."/>
            <person name="Nagy L.G."/>
            <person name="Nolan M."/>
            <person name="Ohm R.A."/>
            <person name="Patyshakuliyeva A."/>
            <person name="Rokas A."/>
            <person name="Ruiz-Duenas F.J."/>
            <person name="Sabat G."/>
            <person name="Salamov A."/>
            <person name="Samejima M."/>
            <person name="Schmutz J."/>
            <person name="Slot J.C."/>
            <person name="St John F."/>
            <person name="Stenlid J."/>
            <person name="Sun H."/>
            <person name="Sun S."/>
            <person name="Syed K."/>
            <person name="Tsang A."/>
            <person name="Wiebenga A."/>
            <person name="Young D."/>
            <person name="Pisabarro A."/>
            <person name="Eastwood D.C."/>
            <person name="Martin F."/>
            <person name="Cullen D."/>
            <person name="Grigoriev I.V."/>
            <person name="Hibbett D.S."/>
        </authorList>
    </citation>
    <scope>NUCLEOTIDE SEQUENCE [LARGE SCALE GENOMIC DNA]</scope>
    <source>
        <strain evidence="7 8">ATCC 11539</strain>
    </source>
</reference>
<accession>S7QH73</accession>
<dbReference type="GO" id="GO:0005634">
    <property type="term" value="C:nucleus"/>
    <property type="evidence" value="ECO:0007669"/>
    <property type="project" value="UniProtKB-SubCell"/>
</dbReference>
<evidence type="ECO:0000256" key="5">
    <source>
        <dbReference type="SAM" id="MobiDB-lite"/>
    </source>
</evidence>
<feature type="compositionally biased region" description="Polar residues" evidence="5">
    <location>
        <begin position="290"/>
        <end position="301"/>
    </location>
</feature>
<evidence type="ECO:0000256" key="2">
    <source>
        <dbReference type="ARBA" id="ARBA00023015"/>
    </source>
</evidence>
<proteinExistence type="predicted"/>
<feature type="region of interest" description="Disordered" evidence="5">
    <location>
        <begin position="164"/>
        <end position="190"/>
    </location>
</feature>
<dbReference type="OMA" id="YQDGRSW"/>
<dbReference type="OrthoDB" id="1746739at2759"/>
<evidence type="ECO:0000256" key="3">
    <source>
        <dbReference type="ARBA" id="ARBA00023163"/>
    </source>
</evidence>
<keyword evidence="3" id="KW-0804">Transcription</keyword>
<dbReference type="Pfam" id="PF11754">
    <property type="entry name" value="Velvet"/>
    <property type="match status" value="1"/>
</dbReference>
<dbReference type="KEGG" id="gtr:GLOTRDRAFT_70328"/>
<dbReference type="GeneID" id="19308072"/>
<feature type="compositionally biased region" description="Basic residues" evidence="5">
    <location>
        <begin position="305"/>
        <end position="320"/>
    </location>
</feature>
<protein>
    <recommendedName>
        <fullName evidence="6">Velvet domain-containing protein</fullName>
    </recommendedName>
</protein>
<dbReference type="InterPro" id="IPR037525">
    <property type="entry name" value="Velvet_dom"/>
</dbReference>
<dbReference type="EMBL" id="KB469297">
    <property type="protein sequence ID" value="EPQ59151.1"/>
    <property type="molecule type" value="Genomic_DNA"/>
</dbReference>
<dbReference type="InterPro" id="IPR038491">
    <property type="entry name" value="Velvet_dom_sf"/>
</dbReference>
<dbReference type="AlphaFoldDB" id="S7QH73"/>
<dbReference type="PANTHER" id="PTHR33572">
    <property type="entry name" value="SPORE DEVELOPMENT REGULATOR VOSA"/>
    <property type="match status" value="1"/>
</dbReference>
<dbReference type="HOGENOM" id="CLU_022491_0_0_1"/>
<keyword evidence="4" id="KW-0539">Nucleus</keyword>
<name>S7QH73_GLOTA</name>
<feature type="compositionally biased region" description="Polar residues" evidence="5">
    <location>
        <begin position="164"/>
        <end position="179"/>
    </location>
</feature>
<feature type="region of interest" description="Disordered" evidence="5">
    <location>
        <begin position="290"/>
        <end position="333"/>
    </location>
</feature>
<feature type="region of interest" description="Disordered" evidence="5">
    <location>
        <begin position="43"/>
        <end position="149"/>
    </location>
</feature>
<evidence type="ECO:0000256" key="1">
    <source>
        <dbReference type="ARBA" id="ARBA00004123"/>
    </source>
</evidence>
<keyword evidence="2" id="KW-0805">Transcription regulation</keyword>
<organism evidence="7 8">
    <name type="scientific">Gloeophyllum trabeum (strain ATCC 11539 / FP-39264 / Madison 617)</name>
    <name type="common">Brown rot fungus</name>
    <dbReference type="NCBI Taxonomy" id="670483"/>
    <lineage>
        <taxon>Eukaryota</taxon>
        <taxon>Fungi</taxon>
        <taxon>Dikarya</taxon>
        <taxon>Basidiomycota</taxon>
        <taxon>Agaricomycotina</taxon>
        <taxon>Agaricomycetes</taxon>
        <taxon>Gloeophyllales</taxon>
        <taxon>Gloeophyllaceae</taxon>
        <taxon>Gloeophyllum</taxon>
    </lineage>
</organism>
<comment type="subcellular location">
    <subcellularLocation>
        <location evidence="1">Nucleus</location>
    </subcellularLocation>
</comment>
<dbReference type="PROSITE" id="PS51821">
    <property type="entry name" value="VELVET"/>
    <property type="match status" value="1"/>
</dbReference>